<dbReference type="Pfam" id="PF11258">
    <property type="entry name" value="DUF3048"/>
    <property type="match status" value="1"/>
</dbReference>
<feature type="non-terminal residue" evidence="3">
    <location>
        <position position="1"/>
    </location>
</feature>
<dbReference type="InterPro" id="IPR035328">
    <property type="entry name" value="DUF3048_C"/>
</dbReference>
<proteinExistence type="predicted"/>
<evidence type="ECO:0000313" key="3">
    <source>
        <dbReference type="EMBL" id="GAH06733.1"/>
    </source>
</evidence>
<accession>X1EDJ3</accession>
<name>X1EDJ3_9ZZZZ</name>
<dbReference type="InterPro" id="IPR023158">
    <property type="entry name" value="YerB-like_sf"/>
</dbReference>
<feature type="domain" description="DUF3048" evidence="1">
    <location>
        <begin position="1"/>
        <end position="130"/>
    </location>
</feature>
<organism evidence="3">
    <name type="scientific">marine sediment metagenome</name>
    <dbReference type="NCBI Taxonomy" id="412755"/>
    <lineage>
        <taxon>unclassified sequences</taxon>
        <taxon>metagenomes</taxon>
        <taxon>ecological metagenomes</taxon>
    </lineage>
</organism>
<evidence type="ECO:0008006" key="4">
    <source>
        <dbReference type="Google" id="ProtNLM"/>
    </source>
</evidence>
<evidence type="ECO:0000259" key="1">
    <source>
        <dbReference type="Pfam" id="PF11258"/>
    </source>
</evidence>
<dbReference type="Pfam" id="PF17479">
    <property type="entry name" value="DUF3048_C"/>
    <property type="match status" value="1"/>
</dbReference>
<feature type="non-terminal residue" evidence="3">
    <location>
        <position position="232"/>
    </location>
</feature>
<comment type="caution">
    <text evidence="3">The sequence shown here is derived from an EMBL/GenBank/DDBJ whole genome shotgun (WGS) entry which is preliminary data.</text>
</comment>
<dbReference type="InterPro" id="IPR021416">
    <property type="entry name" value="DUF3048_N"/>
</dbReference>
<gene>
    <name evidence="3" type="ORF">S01H4_57356</name>
</gene>
<sequence length="232" mass="25741">NSPASRPQSGLYLADIVVEVVDEGGVTRYVAIYSSFNAEIMGPVRSARQYYAEIARCFDPIYAFWGTYPEGYKIVEDLGLDELSVLGDQSGNSSITAKASHWRDNSRSAPHNGYMSTFQLKEDAERAGYSIEGGNSPIRFKIDAVDSEKGNISNITIDFSYEQYKVDFIYKRDENNYLKLLAGSPHTDRETGEQITVNNIIVMITDIEGPIDESGHMAVRTTGTSDIGKAFF</sequence>
<dbReference type="SUPFAM" id="SSF159774">
    <property type="entry name" value="YerB-like"/>
    <property type="match status" value="1"/>
</dbReference>
<dbReference type="EMBL" id="BART01033352">
    <property type="protein sequence ID" value="GAH06733.1"/>
    <property type="molecule type" value="Genomic_DNA"/>
</dbReference>
<dbReference type="Gene3D" id="3.50.90.10">
    <property type="entry name" value="YerB-like"/>
    <property type="match status" value="1"/>
</dbReference>
<protein>
    <recommendedName>
        <fullName evidence="4">DUF3048 domain-containing protein</fullName>
    </recommendedName>
</protein>
<feature type="domain" description="DUF3048" evidence="2">
    <location>
        <begin position="155"/>
        <end position="224"/>
    </location>
</feature>
<reference evidence="3" key="1">
    <citation type="journal article" date="2014" name="Front. Microbiol.">
        <title>High frequency of phylogenetically diverse reductive dehalogenase-homologous genes in deep subseafloor sedimentary metagenomes.</title>
        <authorList>
            <person name="Kawai M."/>
            <person name="Futagami T."/>
            <person name="Toyoda A."/>
            <person name="Takaki Y."/>
            <person name="Nishi S."/>
            <person name="Hori S."/>
            <person name="Arai W."/>
            <person name="Tsubouchi T."/>
            <person name="Morono Y."/>
            <person name="Uchiyama I."/>
            <person name="Ito T."/>
            <person name="Fujiyama A."/>
            <person name="Inagaki F."/>
            <person name="Takami H."/>
        </authorList>
    </citation>
    <scope>NUCLEOTIDE SEQUENCE</scope>
    <source>
        <strain evidence="3">Expedition CK06-06</strain>
    </source>
</reference>
<dbReference type="AlphaFoldDB" id="X1EDJ3"/>
<evidence type="ECO:0000259" key="2">
    <source>
        <dbReference type="Pfam" id="PF17479"/>
    </source>
</evidence>